<gene>
    <name evidence="2" type="ORF">KFK09_010455</name>
</gene>
<proteinExistence type="predicted"/>
<reference evidence="2" key="1">
    <citation type="journal article" date="2022" name="Front. Genet.">
        <title>Chromosome-Scale Assembly of the Dendrobium nobile Genome Provides Insights Into the Molecular Mechanism of the Biosynthesis of the Medicinal Active Ingredient of Dendrobium.</title>
        <authorList>
            <person name="Xu Q."/>
            <person name="Niu S.-C."/>
            <person name="Li K.-L."/>
            <person name="Zheng P.-J."/>
            <person name="Zhang X.-J."/>
            <person name="Jia Y."/>
            <person name="Liu Y."/>
            <person name="Niu Y.-X."/>
            <person name="Yu L.-H."/>
            <person name="Chen D.-F."/>
            <person name="Zhang G.-Q."/>
        </authorList>
    </citation>
    <scope>NUCLEOTIDE SEQUENCE</scope>
    <source>
        <tissue evidence="2">Leaf</tissue>
    </source>
</reference>
<sequence length="246" mass="27218">MWGAKIDFDVHESMEIYDLNVICVIETDSIKKAGNLIKWPKSVGSDSYPVLNGYEADLLLDSQREVKKKRKKSSLGSFSRGEPEKAEPFSRFSSFWQGSPALSFLQTNSPLLPLSLSREPGKTEPEPLALAPVRELRARPKPVRSQVGSNPFGEPSRRPIFVRSRLLVQTRRLQLPSDPSQAEPKLPTLAPPSADPSLTNLALAESNIDIRSACKLQSEVSPILAEQTHLSKVCKSSFSLACCRFS</sequence>
<accession>A0A8T3BFP3</accession>
<evidence type="ECO:0000313" key="2">
    <source>
        <dbReference type="EMBL" id="KAI0509858.1"/>
    </source>
</evidence>
<organism evidence="2 3">
    <name type="scientific">Dendrobium nobile</name>
    <name type="common">Orchid</name>
    <dbReference type="NCBI Taxonomy" id="94219"/>
    <lineage>
        <taxon>Eukaryota</taxon>
        <taxon>Viridiplantae</taxon>
        <taxon>Streptophyta</taxon>
        <taxon>Embryophyta</taxon>
        <taxon>Tracheophyta</taxon>
        <taxon>Spermatophyta</taxon>
        <taxon>Magnoliopsida</taxon>
        <taxon>Liliopsida</taxon>
        <taxon>Asparagales</taxon>
        <taxon>Orchidaceae</taxon>
        <taxon>Epidendroideae</taxon>
        <taxon>Malaxideae</taxon>
        <taxon>Dendrobiinae</taxon>
        <taxon>Dendrobium</taxon>
    </lineage>
</organism>
<name>A0A8T3BFP3_DENNO</name>
<evidence type="ECO:0000256" key="1">
    <source>
        <dbReference type="SAM" id="MobiDB-lite"/>
    </source>
</evidence>
<comment type="caution">
    <text evidence="2">The sequence shown here is derived from an EMBL/GenBank/DDBJ whole genome shotgun (WGS) entry which is preliminary data.</text>
</comment>
<dbReference type="Proteomes" id="UP000829196">
    <property type="component" value="Unassembled WGS sequence"/>
</dbReference>
<dbReference type="SMR" id="A0A8T3BFP3"/>
<keyword evidence="3" id="KW-1185">Reference proteome</keyword>
<feature type="region of interest" description="Disordered" evidence="1">
    <location>
        <begin position="135"/>
        <end position="155"/>
    </location>
</feature>
<feature type="region of interest" description="Disordered" evidence="1">
    <location>
        <begin position="174"/>
        <end position="198"/>
    </location>
</feature>
<dbReference type="AlphaFoldDB" id="A0A8T3BFP3"/>
<dbReference type="EMBL" id="JAGYWB010000009">
    <property type="protein sequence ID" value="KAI0509858.1"/>
    <property type="molecule type" value="Genomic_DNA"/>
</dbReference>
<protein>
    <submittedName>
        <fullName evidence="2">Uncharacterized protein</fullName>
    </submittedName>
</protein>
<evidence type="ECO:0000313" key="3">
    <source>
        <dbReference type="Proteomes" id="UP000829196"/>
    </source>
</evidence>